<comment type="subcellular location">
    <subcellularLocation>
        <location evidence="1">Cell membrane</location>
        <topology evidence="1">Multi-pass membrane protein</topology>
    </subcellularLocation>
</comment>
<dbReference type="RefSeq" id="WP_007001601.1">
    <property type="nucleotide sequence ID" value="NZ_JH992955.1"/>
</dbReference>
<accession>K9EGF8</accession>
<dbReference type="GO" id="GO:0005886">
    <property type="term" value="C:plasma membrane"/>
    <property type="evidence" value="ECO:0007669"/>
    <property type="project" value="UniProtKB-SubCell"/>
</dbReference>
<gene>
    <name evidence="8" type="ORF">HMPREF9233_01395</name>
</gene>
<feature type="transmembrane region" description="Helical" evidence="6">
    <location>
        <begin position="6"/>
        <end position="23"/>
    </location>
</feature>
<dbReference type="STRING" id="202789.GCA_001457435_00714"/>
<evidence type="ECO:0000259" key="7">
    <source>
        <dbReference type="Pfam" id="PF00482"/>
    </source>
</evidence>
<feature type="transmembrane region" description="Helical" evidence="6">
    <location>
        <begin position="258"/>
        <end position="281"/>
    </location>
</feature>
<comment type="caution">
    <text evidence="8">The sequence shown here is derived from an EMBL/GenBank/DDBJ whole genome shotgun (WGS) entry which is preliminary data.</text>
</comment>
<protein>
    <recommendedName>
        <fullName evidence="7">Type II secretion system protein GspF domain-containing protein</fullName>
    </recommendedName>
</protein>
<organism evidence="8 9">
    <name type="scientific">Actinobaculum massiliense ACS-171-V-Col2</name>
    <dbReference type="NCBI Taxonomy" id="883066"/>
    <lineage>
        <taxon>Bacteria</taxon>
        <taxon>Bacillati</taxon>
        <taxon>Actinomycetota</taxon>
        <taxon>Actinomycetes</taxon>
        <taxon>Actinomycetales</taxon>
        <taxon>Actinomycetaceae</taxon>
        <taxon>Actinobaculum</taxon>
    </lineage>
</organism>
<dbReference type="PANTHER" id="PTHR35007">
    <property type="entry name" value="INTEGRAL MEMBRANE PROTEIN-RELATED"/>
    <property type="match status" value="1"/>
</dbReference>
<dbReference type="AlphaFoldDB" id="K9EGF8"/>
<evidence type="ECO:0000313" key="9">
    <source>
        <dbReference type="Proteomes" id="UP000009888"/>
    </source>
</evidence>
<feature type="domain" description="Type II secretion system protein GspF" evidence="7">
    <location>
        <begin position="152"/>
        <end position="276"/>
    </location>
</feature>
<evidence type="ECO:0000256" key="5">
    <source>
        <dbReference type="ARBA" id="ARBA00023136"/>
    </source>
</evidence>
<keyword evidence="4 6" id="KW-1133">Transmembrane helix</keyword>
<evidence type="ECO:0000256" key="2">
    <source>
        <dbReference type="ARBA" id="ARBA00022475"/>
    </source>
</evidence>
<evidence type="ECO:0000256" key="3">
    <source>
        <dbReference type="ARBA" id="ARBA00022692"/>
    </source>
</evidence>
<dbReference type="PANTHER" id="PTHR35007:SF2">
    <property type="entry name" value="PILUS ASSEMBLE PROTEIN"/>
    <property type="match status" value="1"/>
</dbReference>
<feature type="transmembrane region" description="Helical" evidence="6">
    <location>
        <begin position="90"/>
        <end position="109"/>
    </location>
</feature>
<proteinExistence type="predicted"/>
<keyword evidence="5 6" id="KW-0472">Membrane</keyword>
<evidence type="ECO:0000313" key="8">
    <source>
        <dbReference type="EMBL" id="EKU94941.1"/>
    </source>
</evidence>
<reference evidence="8 9" key="1">
    <citation type="submission" date="2012-09" db="EMBL/GenBank/DDBJ databases">
        <title>The Genome Sequence of Actinobaculum massiliae ACS-171-V-COL2.</title>
        <authorList>
            <consortium name="The Broad Institute Genome Sequencing Platform"/>
            <person name="Earl A."/>
            <person name="Ward D."/>
            <person name="Feldgarden M."/>
            <person name="Gevers D."/>
            <person name="Saerens B."/>
            <person name="Vaneechoutte M."/>
            <person name="Walker B."/>
            <person name="Young S.K."/>
            <person name="Zeng Q."/>
            <person name="Gargeya S."/>
            <person name="Fitzgerald M."/>
            <person name="Haas B."/>
            <person name="Abouelleil A."/>
            <person name="Alvarado L."/>
            <person name="Arachchi H.M."/>
            <person name="Berlin A."/>
            <person name="Chapman S.B."/>
            <person name="Goldberg J."/>
            <person name="Griggs A."/>
            <person name="Gujja S."/>
            <person name="Hansen M."/>
            <person name="Howarth C."/>
            <person name="Imamovic A."/>
            <person name="Larimer J."/>
            <person name="McCowen C."/>
            <person name="Montmayeur A."/>
            <person name="Murphy C."/>
            <person name="Neiman D."/>
            <person name="Pearson M."/>
            <person name="Priest M."/>
            <person name="Roberts A."/>
            <person name="Saif S."/>
            <person name="Shea T."/>
            <person name="Sisk P."/>
            <person name="Sykes S."/>
            <person name="Wortman J."/>
            <person name="Nusbaum C."/>
            <person name="Birren B."/>
        </authorList>
    </citation>
    <scope>NUCLEOTIDE SEQUENCE [LARGE SCALE GENOMIC DNA]</scope>
    <source>
        <strain evidence="9">ACS-171-V-Col2</strain>
    </source>
</reference>
<dbReference type="EMBL" id="AGWL01000007">
    <property type="protein sequence ID" value="EKU94941.1"/>
    <property type="molecule type" value="Genomic_DNA"/>
</dbReference>
<dbReference type="InterPro" id="IPR018076">
    <property type="entry name" value="T2SS_GspF_dom"/>
</dbReference>
<evidence type="ECO:0000256" key="4">
    <source>
        <dbReference type="ARBA" id="ARBA00022989"/>
    </source>
</evidence>
<dbReference type="PATRIC" id="fig|883066.3.peg.1460"/>
<dbReference type="eggNOG" id="COG2064">
    <property type="taxonomic scope" value="Bacteria"/>
</dbReference>
<dbReference type="HOGENOM" id="CLU_056917_1_0_11"/>
<feature type="transmembrane region" description="Helical" evidence="6">
    <location>
        <begin position="115"/>
        <end position="133"/>
    </location>
</feature>
<sequence length="287" mass="30635">MSGYLAGAVFGAGVAAIGWWAMIPGPPLKTRVLPYTDQGWTPRRAALPAVRFFFRILDALGSSRASVERRTTALGTLTPRDFRVRQIRNGALGAAIGIIVASLGVVRGIPVAVSVMIPLFAVFVGVLLSDQLLSRRLARRDAQVGAELPDIAQLLSLAVGAGQSMLSALSYVSSIGRGPLSREIARTVGAVHAGDPLPVALKALARRVNNPALHRFCDALLISFDQGTALASTLQTQAEDAREYQRRQLLEKGGKKEITMMVPVVFLILPITVIFALYPGIASLTFI</sequence>
<evidence type="ECO:0000256" key="6">
    <source>
        <dbReference type="SAM" id="Phobius"/>
    </source>
</evidence>
<dbReference type="Proteomes" id="UP000009888">
    <property type="component" value="Unassembled WGS sequence"/>
</dbReference>
<dbReference type="Pfam" id="PF00482">
    <property type="entry name" value="T2SSF"/>
    <property type="match status" value="1"/>
</dbReference>
<name>K9EGF8_9ACTO</name>
<keyword evidence="2" id="KW-1003">Cell membrane</keyword>
<keyword evidence="3 6" id="KW-0812">Transmembrane</keyword>
<keyword evidence="9" id="KW-1185">Reference proteome</keyword>
<evidence type="ECO:0000256" key="1">
    <source>
        <dbReference type="ARBA" id="ARBA00004651"/>
    </source>
</evidence>